<evidence type="ECO:0000313" key="6">
    <source>
        <dbReference type="EMBL" id="GIY80944.1"/>
    </source>
</evidence>
<dbReference type="Pfam" id="PF02784">
    <property type="entry name" value="Orn_Arg_deC_N"/>
    <property type="match status" value="1"/>
</dbReference>
<gene>
    <name evidence="6" type="ORF">CEXT_307641</name>
</gene>
<evidence type="ECO:0000256" key="4">
    <source>
        <dbReference type="ARBA" id="ARBA00023239"/>
    </source>
</evidence>
<dbReference type="GO" id="GO:0005737">
    <property type="term" value="C:cytoplasm"/>
    <property type="evidence" value="ECO:0007669"/>
    <property type="project" value="TreeGrafter"/>
</dbReference>
<comment type="cofactor">
    <cofactor evidence="1">
        <name>pyridoxal 5'-phosphate</name>
        <dbReference type="ChEBI" id="CHEBI:597326"/>
    </cofactor>
</comment>
<evidence type="ECO:0000256" key="2">
    <source>
        <dbReference type="ARBA" id="ARBA00008872"/>
    </source>
</evidence>
<dbReference type="Gene3D" id="2.40.37.10">
    <property type="entry name" value="Lyase, Ornithine Decarboxylase, Chain A, domain 1"/>
    <property type="match status" value="1"/>
</dbReference>
<evidence type="ECO:0000256" key="1">
    <source>
        <dbReference type="ARBA" id="ARBA00001933"/>
    </source>
</evidence>
<dbReference type="PANTHER" id="PTHR11482">
    <property type="entry name" value="ARGININE/DIAMINOPIMELATE/ORNITHINE DECARBOXYLASE"/>
    <property type="match status" value="1"/>
</dbReference>
<proteinExistence type="inferred from homology"/>
<evidence type="ECO:0000313" key="7">
    <source>
        <dbReference type="Proteomes" id="UP001054945"/>
    </source>
</evidence>
<dbReference type="InterPro" id="IPR022644">
    <property type="entry name" value="De-COase2_N"/>
</dbReference>
<comment type="similarity">
    <text evidence="2">Belongs to the Orn/Lys/Arg decarboxylase class-II family.</text>
</comment>
<name>A0AAV4WGL0_CAEEX</name>
<accession>A0AAV4WGL0</accession>
<evidence type="ECO:0000259" key="5">
    <source>
        <dbReference type="Pfam" id="PF02784"/>
    </source>
</evidence>
<reference evidence="6 7" key="1">
    <citation type="submission" date="2021-06" db="EMBL/GenBank/DDBJ databases">
        <title>Caerostris extrusa draft genome.</title>
        <authorList>
            <person name="Kono N."/>
            <person name="Arakawa K."/>
        </authorList>
    </citation>
    <scope>NUCLEOTIDE SEQUENCE [LARGE SCALE GENOMIC DNA]</scope>
</reference>
<feature type="domain" description="Orn/DAP/Arg decarboxylase 2 N-terminal" evidence="5">
    <location>
        <begin position="72"/>
        <end position="109"/>
    </location>
</feature>
<evidence type="ECO:0000256" key="3">
    <source>
        <dbReference type="ARBA" id="ARBA00022898"/>
    </source>
</evidence>
<dbReference type="PANTHER" id="PTHR11482:SF6">
    <property type="entry name" value="ORNITHINE DECARBOXYLASE 1-RELATED"/>
    <property type="match status" value="1"/>
</dbReference>
<keyword evidence="7" id="KW-1185">Reference proteome</keyword>
<dbReference type="EMBL" id="BPLR01016063">
    <property type="protein sequence ID" value="GIY80944.1"/>
    <property type="molecule type" value="Genomic_DNA"/>
</dbReference>
<comment type="caution">
    <text evidence="6">The sequence shown here is derived from an EMBL/GenBank/DDBJ whole genome shotgun (WGS) entry which is preliminary data.</text>
</comment>
<protein>
    <recommendedName>
        <fullName evidence="5">Orn/DAP/Arg decarboxylase 2 N-terminal domain-containing protein</fullName>
    </recommendedName>
</protein>
<dbReference type="InterPro" id="IPR009006">
    <property type="entry name" value="Ala_racemase/Decarboxylase_C"/>
</dbReference>
<dbReference type="GO" id="GO:0004586">
    <property type="term" value="F:ornithine decarboxylase activity"/>
    <property type="evidence" value="ECO:0007669"/>
    <property type="project" value="TreeGrafter"/>
</dbReference>
<dbReference type="GO" id="GO:0033387">
    <property type="term" value="P:putrescine biosynthetic process from arginine, via ornithine"/>
    <property type="evidence" value="ECO:0007669"/>
    <property type="project" value="TreeGrafter"/>
</dbReference>
<organism evidence="6 7">
    <name type="scientific">Caerostris extrusa</name>
    <name type="common">Bark spider</name>
    <name type="synonym">Caerostris bankana</name>
    <dbReference type="NCBI Taxonomy" id="172846"/>
    <lineage>
        <taxon>Eukaryota</taxon>
        <taxon>Metazoa</taxon>
        <taxon>Ecdysozoa</taxon>
        <taxon>Arthropoda</taxon>
        <taxon>Chelicerata</taxon>
        <taxon>Arachnida</taxon>
        <taxon>Araneae</taxon>
        <taxon>Araneomorphae</taxon>
        <taxon>Entelegynae</taxon>
        <taxon>Araneoidea</taxon>
        <taxon>Araneidae</taxon>
        <taxon>Caerostris</taxon>
    </lineage>
</organism>
<dbReference type="AlphaFoldDB" id="A0AAV4WGL0"/>
<sequence length="157" mass="17923">MANEQVLQKLELLQNQALRLVTGAVKSTPINAMLLLTNSKTIKAIIKEKALIRYEKLIRTKTPYWMNYPRITRNLKTQKMAVTVNRAIDEYFPPDGQYTIIAEPGRYVVTSSFTLCTNIIGKKERKTNEARLTNQDELKSSSAQRIRGWTSDCTPTT</sequence>
<keyword evidence="3" id="KW-0663">Pyridoxal phosphate</keyword>
<keyword evidence="4" id="KW-0456">Lyase</keyword>
<dbReference type="SUPFAM" id="SSF50621">
    <property type="entry name" value="Alanine racemase C-terminal domain-like"/>
    <property type="match status" value="1"/>
</dbReference>
<dbReference type="Proteomes" id="UP001054945">
    <property type="component" value="Unassembled WGS sequence"/>
</dbReference>
<dbReference type="InterPro" id="IPR002433">
    <property type="entry name" value="Orn_de-COase"/>
</dbReference>